<evidence type="ECO:0000256" key="2">
    <source>
        <dbReference type="ARBA" id="ARBA00023242"/>
    </source>
</evidence>
<dbReference type="InterPro" id="IPR028211">
    <property type="entry name" value="Ntr2"/>
</dbReference>
<dbReference type="EMBL" id="BABT02000110">
    <property type="protein sequence ID" value="GAA97057.1"/>
    <property type="molecule type" value="Genomic_DNA"/>
</dbReference>
<dbReference type="AlphaFoldDB" id="G7E2J7"/>
<feature type="compositionally biased region" description="Basic and acidic residues" evidence="3">
    <location>
        <begin position="341"/>
        <end position="351"/>
    </location>
</feature>
<feature type="region of interest" description="Disordered" evidence="3">
    <location>
        <begin position="341"/>
        <end position="365"/>
    </location>
</feature>
<dbReference type="HOGENOM" id="CLU_020074_0_0_1"/>
<name>G7E2J7_MIXOS</name>
<keyword evidence="5" id="KW-1185">Reference proteome</keyword>
<evidence type="ECO:0000256" key="1">
    <source>
        <dbReference type="ARBA" id="ARBA00004123"/>
    </source>
</evidence>
<sequence length="879" mass="98351">MLDEEEAPTVIKRRARPSGGARAGGLTSSTSSSSLRQPETPIRKPDDFRASTPSSLHGHEDEDDATVSVVVRRDKQKTPAGRTFLRGSAQSATAAERRAANSALANEFKPSAIALDDDITDEGLSNQASQVVIDRELGTPSRKLTRGLSPVNLERSNAPSPMAYSAEHLAELRQATAIAPADSPRSAPAYDELTLSKFASTSALSRQYDTEEPETAYEAVELPSSAAIAEAKSKRDYMRKMGIIQPQNSSAAQDFISLDIVNAPAKGGDSRFVREEDEVGDGDDDMADFTGARETMPLVKNPLAKMASDRRDDIIRMIDDADDDAAMPMDEEDEEVREWEDAQIKRGDQSRRTQNGATQIKRVHRSSKIPQLTSLPSIGFVRARLRSSLTFAQSTHSSQADTLQKCEKEVEKLDQHELELRADIDATNARFEWFQEFRAWIEDVAAFLETKYPALEKIEADNLAIQKERLDLVQRRRYEDDSDDLALFTGVATPSIYRLPTLIEAESDDIVDDLQRIPPQDALREARRLARRHRHAQRRQSASLPVQDREEPEGDSTDDELEPSDTLDLEDAVRDLYRQHQLLFQDVAAEDFVDPDLGLRARFGQWREKHHEEYANAFGGLAMVSAWEYWARAEMGLWNPFDIAQFPRTTASLEEYRWHASLGQYAHRRESSAMSEEEHAANGKTEDDNVLAALVASAVMPRLEAFAKDALDPYSSRATRLALHWIEEVGYVIQPDSTRFETLLQAFLLPTRQAVTRLQSLVAPLLDQINLPSSKIDASAIHARSRMLRRSFKLLVQAMRWRRYAVKLRLASSTAVVGTAGTWDDLLVTEMVTKVLLPLIEASWDTGGHEQARKILDLLPAEVVPSALARRLGRNFARK</sequence>
<evidence type="ECO:0000256" key="3">
    <source>
        <dbReference type="SAM" id="MobiDB-lite"/>
    </source>
</evidence>
<evidence type="ECO:0000313" key="4">
    <source>
        <dbReference type="EMBL" id="GAA97057.1"/>
    </source>
</evidence>
<dbReference type="PANTHER" id="PTHR12214:SF0">
    <property type="entry name" value="LD29489P"/>
    <property type="match status" value="1"/>
</dbReference>
<dbReference type="RefSeq" id="XP_014565491.1">
    <property type="nucleotide sequence ID" value="XM_014710005.1"/>
</dbReference>
<feature type="compositionally biased region" description="Low complexity" evidence="3">
    <location>
        <begin position="17"/>
        <end position="36"/>
    </location>
</feature>
<dbReference type="InParanoid" id="G7E2J7"/>
<feature type="region of interest" description="Disordered" evidence="3">
    <location>
        <begin position="1"/>
        <end position="92"/>
    </location>
</feature>
<organism evidence="4 5">
    <name type="scientific">Mixia osmundae (strain CBS 9802 / IAM 14324 / JCM 22182 / KY 12970)</name>
    <dbReference type="NCBI Taxonomy" id="764103"/>
    <lineage>
        <taxon>Eukaryota</taxon>
        <taxon>Fungi</taxon>
        <taxon>Dikarya</taxon>
        <taxon>Basidiomycota</taxon>
        <taxon>Pucciniomycotina</taxon>
        <taxon>Mixiomycetes</taxon>
        <taxon>Mixiales</taxon>
        <taxon>Mixiaceae</taxon>
        <taxon>Mixia</taxon>
    </lineage>
</organism>
<dbReference type="STRING" id="764103.G7E2J7"/>
<reference evidence="4 5" key="2">
    <citation type="journal article" date="2012" name="Open Biol.">
        <title>Characteristics of nucleosomes and linker DNA regions on the genome of the basidiomycete Mixia osmundae revealed by mono- and dinucleosome mapping.</title>
        <authorList>
            <person name="Nishida H."/>
            <person name="Kondo S."/>
            <person name="Matsumoto T."/>
            <person name="Suzuki Y."/>
            <person name="Yoshikawa H."/>
            <person name="Taylor T.D."/>
            <person name="Sugiyama J."/>
        </authorList>
    </citation>
    <scope>NUCLEOTIDE SEQUENCE [LARGE SCALE GENOMIC DNA]</scope>
    <source>
        <strain evidence="5">CBS 9802 / IAM 14324 / JCM 22182 / KY 12970</strain>
    </source>
</reference>
<feature type="compositionally biased region" description="Acidic residues" evidence="3">
    <location>
        <begin position="550"/>
        <end position="564"/>
    </location>
</feature>
<dbReference type="Pfam" id="PF15458">
    <property type="entry name" value="NTR2"/>
    <property type="match status" value="1"/>
</dbReference>
<dbReference type="OMA" id="MKNICLW"/>
<gene>
    <name evidence="4" type="primary">Mo03732</name>
    <name evidence="4" type="ORF">E5Q_03732</name>
</gene>
<dbReference type="GO" id="GO:0000390">
    <property type="term" value="P:spliceosomal complex disassembly"/>
    <property type="evidence" value="ECO:0007669"/>
    <property type="project" value="InterPro"/>
</dbReference>
<dbReference type="eggNOG" id="KOG2136">
    <property type="taxonomic scope" value="Eukaryota"/>
</dbReference>
<evidence type="ECO:0000313" key="5">
    <source>
        <dbReference type="Proteomes" id="UP000009131"/>
    </source>
</evidence>
<comment type="caution">
    <text evidence="4">The sequence shown here is derived from an EMBL/GenBank/DDBJ whole genome shotgun (WGS) entry which is preliminary data.</text>
</comment>
<dbReference type="GO" id="GO:0003677">
    <property type="term" value="F:DNA binding"/>
    <property type="evidence" value="ECO:0007669"/>
    <property type="project" value="InterPro"/>
</dbReference>
<dbReference type="Proteomes" id="UP000009131">
    <property type="component" value="Unassembled WGS sequence"/>
</dbReference>
<feature type="region of interest" description="Disordered" evidence="3">
    <location>
        <begin position="534"/>
        <end position="564"/>
    </location>
</feature>
<protein>
    <recommendedName>
        <fullName evidence="6">GCF C-terminal domain-containing protein</fullName>
    </recommendedName>
</protein>
<reference evidence="4 5" key="1">
    <citation type="journal article" date="2011" name="J. Gen. Appl. Microbiol.">
        <title>Draft genome sequencing of the enigmatic basidiomycete Mixia osmundae.</title>
        <authorList>
            <person name="Nishida H."/>
            <person name="Nagatsuka Y."/>
            <person name="Sugiyama J."/>
        </authorList>
    </citation>
    <scope>NUCLEOTIDE SEQUENCE [LARGE SCALE GENOMIC DNA]</scope>
    <source>
        <strain evidence="5">CBS 9802 / IAM 14324 / JCM 22182 / KY 12970</strain>
    </source>
</reference>
<dbReference type="InterPro" id="IPR012890">
    <property type="entry name" value="GCFC2-like"/>
</dbReference>
<evidence type="ECO:0008006" key="6">
    <source>
        <dbReference type="Google" id="ProtNLM"/>
    </source>
</evidence>
<proteinExistence type="predicted"/>
<comment type="subcellular location">
    <subcellularLocation>
        <location evidence="1">Nucleus</location>
    </subcellularLocation>
</comment>
<accession>G7E2J7</accession>
<dbReference type="PANTHER" id="PTHR12214">
    <property type="entry name" value="GC-RICH SEQUENCE DNA-BINDING FACTOR"/>
    <property type="match status" value="1"/>
</dbReference>
<dbReference type="GO" id="GO:0071008">
    <property type="term" value="C:U2-type post-mRNA release spliceosomal complex"/>
    <property type="evidence" value="ECO:0007669"/>
    <property type="project" value="InterPro"/>
</dbReference>
<dbReference type="OrthoDB" id="2537597at2759"/>
<keyword evidence="2" id="KW-0539">Nucleus</keyword>